<dbReference type="Pfam" id="PF04548">
    <property type="entry name" value="AIG1"/>
    <property type="match status" value="1"/>
</dbReference>
<dbReference type="PROSITE" id="PS51720">
    <property type="entry name" value="G_AIG1"/>
    <property type="match status" value="1"/>
</dbReference>
<sequence>MASSQDQLRIVLIGRTGNGKSSIGNSLLHSRSAFYSTQSPNSITKTCEVKTAIVPDIDGRQKQLMVVDTPGFFDTDICITNEQVQQIIASQIFTMTSPGVHAFLIILRVGRFSPEEKNTVDFIKKIFGDGAAKYCIVIFTREDQSFEVIV</sequence>
<evidence type="ECO:0000313" key="6">
    <source>
        <dbReference type="Proteomes" id="UP000663823"/>
    </source>
</evidence>
<protein>
    <recommendedName>
        <fullName evidence="4">AIG1-type G domain-containing protein</fullName>
    </recommendedName>
</protein>
<dbReference type="PANTHER" id="PTHR10903">
    <property type="entry name" value="GTPASE, IMAP FAMILY MEMBER-RELATED"/>
    <property type="match status" value="1"/>
</dbReference>
<dbReference type="InterPro" id="IPR045058">
    <property type="entry name" value="GIMA/IAN/Toc"/>
</dbReference>
<evidence type="ECO:0000256" key="3">
    <source>
        <dbReference type="ARBA" id="ARBA00023134"/>
    </source>
</evidence>
<keyword evidence="2" id="KW-0547">Nucleotide-binding</keyword>
<comment type="similarity">
    <text evidence="1">Belongs to the TRAFAC class TrmE-Era-EngA-EngB-Septin-like GTPase superfamily. AIG1/Toc34/Toc159-like paraseptin GTPase family. IAN subfamily.</text>
</comment>
<dbReference type="AlphaFoldDB" id="A0A819CJB9"/>
<dbReference type="InterPro" id="IPR006703">
    <property type="entry name" value="G_AIG1"/>
</dbReference>
<dbReference type="SUPFAM" id="SSF52540">
    <property type="entry name" value="P-loop containing nucleoside triphosphate hydrolases"/>
    <property type="match status" value="1"/>
</dbReference>
<dbReference type="Proteomes" id="UP000663823">
    <property type="component" value="Unassembled WGS sequence"/>
</dbReference>
<proteinExistence type="inferred from homology"/>
<evidence type="ECO:0000256" key="1">
    <source>
        <dbReference type="ARBA" id="ARBA00008535"/>
    </source>
</evidence>
<evidence type="ECO:0000259" key="4">
    <source>
        <dbReference type="PROSITE" id="PS51720"/>
    </source>
</evidence>
<feature type="domain" description="AIG1-type G" evidence="4">
    <location>
        <begin position="5"/>
        <end position="150"/>
    </location>
</feature>
<dbReference type="InterPro" id="IPR027417">
    <property type="entry name" value="P-loop_NTPase"/>
</dbReference>
<dbReference type="Gene3D" id="3.40.50.300">
    <property type="entry name" value="P-loop containing nucleotide triphosphate hydrolases"/>
    <property type="match status" value="1"/>
</dbReference>
<gene>
    <name evidence="5" type="ORF">OTI717_LOCUS19396</name>
</gene>
<name>A0A819CJB9_9BILA</name>
<keyword evidence="3" id="KW-0342">GTP-binding</keyword>
<evidence type="ECO:0000256" key="2">
    <source>
        <dbReference type="ARBA" id="ARBA00022741"/>
    </source>
</evidence>
<dbReference type="PANTHER" id="PTHR10903:SF184">
    <property type="entry name" value="GTP-BINDING PROTEIN A"/>
    <property type="match status" value="1"/>
</dbReference>
<accession>A0A819CJB9</accession>
<dbReference type="EMBL" id="CAJOAX010002819">
    <property type="protein sequence ID" value="CAF3820810.1"/>
    <property type="molecule type" value="Genomic_DNA"/>
</dbReference>
<evidence type="ECO:0000313" key="5">
    <source>
        <dbReference type="EMBL" id="CAF3820810.1"/>
    </source>
</evidence>
<dbReference type="GO" id="GO:0005525">
    <property type="term" value="F:GTP binding"/>
    <property type="evidence" value="ECO:0007669"/>
    <property type="project" value="UniProtKB-KW"/>
</dbReference>
<reference evidence="5" key="1">
    <citation type="submission" date="2021-02" db="EMBL/GenBank/DDBJ databases">
        <authorList>
            <person name="Nowell W R."/>
        </authorList>
    </citation>
    <scope>NUCLEOTIDE SEQUENCE</scope>
</reference>
<comment type="caution">
    <text evidence="5">The sequence shown here is derived from an EMBL/GenBank/DDBJ whole genome shotgun (WGS) entry which is preliminary data.</text>
</comment>
<organism evidence="5 6">
    <name type="scientific">Rotaria sordida</name>
    <dbReference type="NCBI Taxonomy" id="392033"/>
    <lineage>
        <taxon>Eukaryota</taxon>
        <taxon>Metazoa</taxon>
        <taxon>Spiralia</taxon>
        <taxon>Gnathifera</taxon>
        <taxon>Rotifera</taxon>
        <taxon>Eurotatoria</taxon>
        <taxon>Bdelloidea</taxon>
        <taxon>Philodinida</taxon>
        <taxon>Philodinidae</taxon>
        <taxon>Rotaria</taxon>
    </lineage>
</organism>